<dbReference type="AlphaFoldDB" id="A0A1X2H8P0"/>
<organism evidence="6 7">
    <name type="scientific">Syncephalastrum racemosum</name>
    <name type="common">Filamentous fungus</name>
    <dbReference type="NCBI Taxonomy" id="13706"/>
    <lineage>
        <taxon>Eukaryota</taxon>
        <taxon>Fungi</taxon>
        <taxon>Fungi incertae sedis</taxon>
        <taxon>Mucoromycota</taxon>
        <taxon>Mucoromycotina</taxon>
        <taxon>Mucoromycetes</taxon>
        <taxon>Mucorales</taxon>
        <taxon>Syncephalastraceae</taxon>
        <taxon>Syncephalastrum</taxon>
    </lineage>
</organism>
<sequence length="397" mass="43031">MPLFSKKITPTTITANIEKATDASQTETDWSLVFQICDGVNSTELGAKEARKLLQKKMLSDKPQTQLLALELLDALSENCRDRFRDQLGAKSFAEDLDTLAFSRSNDDRVHSKLVHCLQNWCTRFGSDPALAGVQRVFEKVTTGNPSGGRRNLFRPSGFPTSNQRLVVSQSRPEEQRERQPGSQGQAIGPTDPMNDVLLAKNNAQLFSQTLSFTDPTQEDISKNELIQEFYGKCKMFQTILGNHLQTCEDEDVISSLLEANGELITCFKAYDDMLERSAVNEATQNSQVLHSRGTRQEEMARETSTGGGGGGSSSSSTNNNSPSVSLPQPSARAGGASAAAGGAQQPTQATYAPVDPFDPFSDSNEVQASSSGDAGNSNNNGVHNLPPPLTPQRMHD</sequence>
<comment type="caution">
    <text evidence="6">The sequence shown here is derived from an EMBL/GenBank/DDBJ whole genome shotgun (WGS) entry which is preliminary data.</text>
</comment>
<dbReference type="InterPro" id="IPR008942">
    <property type="entry name" value="ENTH_VHS"/>
</dbReference>
<evidence type="ECO:0000256" key="3">
    <source>
        <dbReference type="SAM" id="MobiDB-lite"/>
    </source>
</evidence>
<evidence type="ECO:0000256" key="2">
    <source>
        <dbReference type="ARBA" id="ARBA00022927"/>
    </source>
</evidence>
<dbReference type="Gene3D" id="1.20.58.160">
    <property type="match status" value="1"/>
</dbReference>
<feature type="domain" description="VHS" evidence="4">
    <location>
        <begin position="20"/>
        <end position="141"/>
    </location>
</feature>
<feature type="region of interest" description="Disordered" evidence="3">
    <location>
        <begin position="282"/>
        <end position="397"/>
    </location>
</feature>
<dbReference type="GO" id="GO:0006897">
    <property type="term" value="P:endocytosis"/>
    <property type="evidence" value="ECO:0007669"/>
    <property type="project" value="InterPro"/>
</dbReference>
<dbReference type="GO" id="GO:0007034">
    <property type="term" value="P:vacuolar transport"/>
    <property type="evidence" value="ECO:0007669"/>
    <property type="project" value="UniProtKB-ARBA"/>
</dbReference>
<accession>A0A1X2H8P0</accession>
<gene>
    <name evidence="6" type="ORF">BCR43DRAFT_494814</name>
</gene>
<evidence type="ECO:0000313" key="7">
    <source>
        <dbReference type="Proteomes" id="UP000242180"/>
    </source>
</evidence>
<dbReference type="GO" id="GO:0007015">
    <property type="term" value="P:actin filament organization"/>
    <property type="evidence" value="ECO:0007669"/>
    <property type="project" value="InterPro"/>
</dbReference>
<dbReference type="GO" id="GO:0051666">
    <property type="term" value="P:actin cortical patch localization"/>
    <property type="evidence" value="ECO:0007669"/>
    <property type="project" value="TreeGrafter"/>
</dbReference>
<dbReference type="GO" id="GO:0030479">
    <property type="term" value="C:actin cortical patch"/>
    <property type="evidence" value="ECO:0007669"/>
    <property type="project" value="TreeGrafter"/>
</dbReference>
<dbReference type="Proteomes" id="UP000242180">
    <property type="component" value="Unassembled WGS sequence"/>
</dbReference>
<evidence type="ECO:0000259" key="4">
    <source>
        <dbReference type="PROSITE" id="PS50179"/>
    </source>
</evidence>
<feature type="compositionally biased region" description="Low complexity" evidence="3">
    <location>
        <begin position="369"/>
        <end position="382"/>
    </location>
</feature>
<dbReference type="GO" id="GO:0035091">
    <property type="term" value="F:phosphatidylinositol binding"/>
    <property type="evidence" value="ECO:0007669"/>
    <property type="project" value="InterPro"/>
</dbReference>
<evidence type="ECO:0000313" key="6">
    <source>
        <dbReference type="EMBL" id="ORY94921.1"/>
    </source>
</evidence>
<proteinExistence type="predicted"/>
<dbReference type="OMA" id="QPEPAMI"/>
<dbReference type="InterPro" id="IPR002014">
    <property type="entry name" value="VHS_dom"/>
</dbReference>
<keyword evidence="1" id="KW-0813">Transport</keyword>
<dbReference type="SMART" id="SM00288">
    <property type="entry name" value="VHS"/>
    <property type="match status" value="1"/>
</dbReference>
<reference evidence="6 7" key="1">
    <citation type="submission" date="2016-07" db="EMBL/GenBank/DDBJ databases">
        <title>Pervasive Adenine N6-methylation of Active Genes in Fungi.</title>
        <authorList>
            <consortium name="DOE Joint Genome Institute"/>
            <person name="Mondo S.J."/>
            <person name="Dannebaum R.O."/>
            <person name="Kuo R.C."/>
            <person name="Labutti K."/>
            <person name="Haridas S."/>
            <person name="Kuo A."/>
            <person name="Salamov A."/>
            <person name="Ahrendt S.R."/>
            <person name="Lipzen A."/>
            <person name="Sullivan W."/>
            <person name="Andreopoulos W.B."/>
            <person name="Clum A."/>
            <person name="Lindquist E."/>
            <person name="Daum C."/>
            <person name="Ramamoorthy G.K."/>
            <person name="Gryganskyi A."/>
            <person name="Culley D."/>
            <person name="Magnuson J.K."/>
            <person name="James T.Y."/>
            <person name="O'Malley M.A."/>
            <person name="Stajich J.E."/>
            <person name="Spatafora J.W."/>
            <person name="Visel A."/>
            <person name="Grigoriev I.V."/>
        </authorList>
    </citation>
    <scope>NUCLEOTIDE SEQUENCE [LARGE SCALE GENOMIC DNA]</scope>
    <source>
        <strain evidence="6 7">NRRL 2496</strain>
    </source>
</reference>
<feature type="compositionally biased region" description="Polar residues" evidence="3">
    <location>
        <begin position="159"/>
        <end position="171"/>
    </location>
</feature>
<dbReference type="InterPro" id="IPR004152">
    <property type="entry name" value="GAT_dom"/>
</dbReference>
<evidence type="ECO:0008006" key="8">
    <source>
        <dbReference type="Google" id="ProtNLM"/>
    </source>
</evidence>
<feature type="region of interest" description="Disordered" evidence="3">
    <location>
        <begin position="141"/>
        <end position="195"/>
    </location>
</feature>
<dbReference type="GO" id="GO:0015031">
    <property type="term" value="P:protein transport"/>
    <property type="evidence" value="ECO:0007669"/>
    <property type="project" value="UniProtKB-KW"/>
</dbReference>
<dbReference type="GO" id="GO:0043130">
    <property type="term" value="F:ubiquitin binding"/>
    <property type="evidence" value="ECO:0007669"/>
    <property type="project" value="InterPro"/>
</dbReference>
<dbReference type="SUPFAM" id="SSF89009">
    <property type="entry name" value="GAT-like domain"/>
    <property type="match status" value="1"/>
</dbReference>
<dbReference type="Pfam" id="PF03127">
    <property type="entry name" value="GAT"/>
    <property type="match status" value="1"/>
</dbReference>
<dbReference type="EMBL" id="MCGN01000007">
    <property type="protein sequence ID" value="ORY94921.1"/>
    <property type="molecule type" value="Genomic_DNA"/>
</dbReference>
<name>A0A1X2H8P0_SYNRA</name>
<dbReference type="Gene3D" id="1.25.40.90">
    <property type="match status" value="1"/>
</dbReference>
<dbReference type="PROSITE" id="PS50909">
    <property type="entry name" value="GAT"/>
    <property type="match status" value="1"/>
</dbReference>
<dbReference type="Pfam" id="PF00790">
    <property type="entry name" value="VHS"/>
    <property type="match status" value="1"/>
</dbReference>
<dbReference type="InterPro" id="IPR038425">
    <property type="entry name" value="GAT_sf"/>
</dbReference>
<keyword evidence="2" id="KW-0653">Protein transport</keyword>
<dbReference type="PROSITE" id="PS50179">
    <property type="entry name" value="VHS"/>
    <property type="match status" value="1"/>
</dbReference>
<evidence type="ECO:0000256" key="1">
    <source>
        <dbReference type="ARBA" id="ARBA00022448"/>
    </source>
</evidence>
<feature type="compositionally biased region" description="Low complexity" evidence="3">
    <location>
        <begin position="314"/>
        <end position="354"/>
    </location>
</feature>
<dbReference type="PANTHER" id="PTHR47789">
    <property type="entry name" value="LAS SEVENTEEN-BINDING PROTEIN 5"/>
    <property type="match status" value="1"/>
</dbReference>
<protein>
    <recommendedName>
        <fullName evidence="8">VHS domain-containing protein</fullName>
    </recommendedName>
</protein>
<dbReference type="InParanoid" id="A0A1X2H8P0"/>
<keyword evidence="7" id="KW-1185">Reference proteome</keyword>
<evidence type="ECO:0000259" key="5">
    <source>
        <dbReference type="PROSITE" id="PS50909"/>
    </source>
</evidence>
<dbReference type="PANTHER" id="PTHR47789:SF1">
    <property type="entry name" value="LAS SEVENTEEN-BINDING PROTEIN 5"/>
    <property type="match status" value="1"/>
</dbReference>
<dbReference type="OrthoDB" id="10255964at2759"/>
<dbReference type="CDD" id="cd21383">
    <property type="entry name" value="GAT_GGA_Tom1-like"/>
    <property type="match status" value="1"/>
</dbReference>
<dbReference type="SUPFAM" id="SSF48464">
    <property type="entry name" value="ENTH/VHS domain"/>
    <property type="match status" value="1"/>
</dbReference>
<feature type="domain" description="GAT" evidence="5">
    <location>
        <begin position="188"/>
        <end position="276"/>
    </location>
</feature>
<dbReference type="CDD" id="cd16980">
    <property type="entry name" value="VHS_Lsb5"/>
    <property type="match status" value="1"/>
</dbReference>
<dbReference type="InterPro" id="IPR045007">
    <property type="entry name" value="LSB5"/>
</dbReference>
<dbReference type="STRING" id="13706.A0A1X2H8P0"/>